<dbReference type="PIRSF" id="PIRSF018266">
    <property type="entry name" value="FecR"/>
    <property type="match status" value="1"/>
</dbReference>
<reference evidence="3 4" key="1">
    <citation type="submission" date="2017-04" db="EMBL/GenBank/DDBJ databases">
        <authorList>
            <person name="Afonso C.L."/>
            <person name="Miller P.J."/>
            <person name="Scott M.A."/>
            <person name="Spackman E."/>
            <person name="Goraichik I."/>
            <person name="Dimitrov K.M."/>
            <person name="Suarez D.L."/>
            <person name="Swayne D.E."/>
        </authorList>
    </citation>
    <scope>NUCLEOTIDE SEQUENCE [LARGE SCALE GENOMIC DNA]</scope>
    <source>
        <strain evidence="3 4">DSM 19625</strain>
    </source>
</reference>
<feature type="domain" description="Protein FecR C-terminal" evidence="2">
    <location>
        <begin position="304"/>
        <end position="371"/>
    </location>
</feature>
<dbReference type="Gene3D" id="3.55.50.30">
    <property type="match status" value="1"/>
</dbReference>
<dbReference type="Proteomes" id="UP000192678">
    <property type="component" value="Unassembled WGS sequence"/>
</dbReference>
<protein>
    <submittedName>
        <fullName evidence="3">FecR family protein</fullName>
    </submittedName>
</protein>
<dbReference type="Pfam" id="PF16344">
    <property type="entry name" value="FecR_C"/>
    <property type="match status" value="1"/>
</dbReference>
<gene>
    <name evidence="3" type="ORF">SAMN04488101_102314</name>
</gene>
<proteinExistence type="predicted"/>
<keyword evidence="4" id="KW-1185">Reference proteome</keyword>
<dbReference type="Gene3D" id="2.60.120.1440">
    <property type="match status" value="1"/>
</dbReference>
<evidence type="ECO:0000313" key="4">
    <source>
        <dbReference type="Proteomes" id="UP000192678"/>
    </source>
</evidence>
<dbReference type="InterPro" id="IPR012373">
    <property type="entry name" value="Ferrdict_sens_TM"/>
</dbReference>
<dbReference type="STRING" id="475255.SAMN04488101_102314"/>
<evidence type="ECO:0000259" key="2">
    <source>
        <dbReference type="Pfam" id="PF16344"/>
    </source>
</evidence>
<dbReference type="InterPro" id="IPR006860">
    <property type="entry name" value="FecR"/>
</dbReference>
<dbReference type="FunFam" id="2.60.120.1440:FF:000001">
    <property type="entry name" value="Putative anti-sigma factor"/>
    <property type="match status" value="1"/>
</dbReference>
<dbReference type="EMBL" id="FWYB01000002">
    <property type="protein sequence ID" value="SMC70449.1"/>
    <property type="molecule type" value="Genomic_DNA"/>
</dbReference>
<evidence type="ECO:0000259" key="1">
    <source>
        <dbReference type="Pfam" id="PF04773"/>
    </source>
</evidence>
<organism evidence="3 4">
    <name type="scientific">Pedobacter nyackensis</name>
    <dbReference type="NCBI Taxonomy" id="475255"/>
    <lineage>
        <taxon>Bacteria</taxon>
        <taxon>Pseudomonadati</taxon>
        <taxon>Bacteroidota</taxon>
        <taxon>Sphingobacteriia</taxon>
        <taxon>Sphingobacteriales</taxon>
        <taxon>Sphingobacteriaceae</taxon>
        <taxon>Pedobacter</taxon>
    </lineage>
</organism>
<sequence>MENKEAKELLIKYKVGICTDEELAMLESWYLNFEDEATNLISEDVIEAKAKVWVGLPVHTRIGKAVRLWRRIAVAASVVVCMTVSLVYYQSTKDQAVNDLPSLATIVPGGNKAVLTLADGSKIDLNNVSKGTLANQSGITITKAADGQLVYTVVESKGKEHAQFNTIETPRGGYYQISLPDGTKVWLNASSSLTYPTSFVAGERKVNLKGEAYFEVAHDKEAPFKVASNNQVITVLGTHFNVSAYTDENRTVTTLLQGKVKVQLNDMDAYAELNPGEQSILVNRTFKVGKVENDDAIAWKNNVFVFDNEELGSIMRKISRWYDVDVVCPPEMEKMPFAGTVSRNKNIEQALRIMELTGTVHFKVEGRRITVMP</sequence>
<name>A0A1W2BC17_9SPHI</name>
<dbReference type="Pfam" id="PF04773">
    <property type="entry name" value="FecR"/>
    <property type="match status" value="1"/>
</dbReference>
<dbReference type="PANTHER" id="PTHR30273:SF2">
    <property type="entry name" value="PROTEIN FECR"/>
    <property type="match status" value="1"/>
</dbReference>
<evidence type="ECO:0000313" key="3">
    <source>
        <dbReference type="EMBL" id="SMC70449.1"/>
    </source>
</evidence>
<accession>A0A1W2BC17</accession>
<feature type="domain" description="FecR protein" evidence="1">
    <location>
        <begin position="166"/>
        <end position="261"/>
    </location>
</feature>
<dbReference type="RefSeq" id="WP_084288073.1">
    <property type="nucleotide sequence ID" value="NZ_FWYB01000002.1"/>
</dbReference>
<dbReference type="AlphaFoldDB" id="A0A1W2BC17"/>
<dbReference type="InterPro" id="IPR032508">
    <property type="entry name" value="FecR_C"/>
</dbReference>
<dbReference type="GO" id="GO:0016989">
    <property type="term" value="F:sigma factor antagonist activity"/>
    <property type="evidence" value="ECO:0007669"/>
    <property type="project" value="TreeGrafter"/>
</dbReference>
<dbReference type="PANTHER" id="PTHR30273">
    <property type="entry name" value="PERIPLASMIC SIGNAL SENSOR AND SIGMA FACTOR ACTIVATOR FECR-RELATED"/>
    <property type="match status" value="1"/>
</dbReference>
<dbReference type="OrthoDB" id="1099963at2"/>